<evidence type="ECO:0000313" key="2">
    <source>
        <dbReference type="EMBL" id="SEK23445.1"/>
    </source>
</evidence>
<evidence type="ECO:0000313" key="3">
    <source>
        <dbReference type="Proteomes" id="UP000198916"/>
    </source>
</evidence>
<feature type="signal peptide" evidence="1">
    <location>
        <begin position="1"/>
        <end position="20"/>
    </location>
</feature>
<gene>
    <name evidence="2" type="ORF">SAMN05421740_101296</name>
</gene>
<dbReference type="Proteomes" id="UP000198916">
    <property type="component" value="Unassembled WGS sequence"/>
</dbReference>
<keyword evidence="3" id="KW-1185">Reference proteome</keyword>
<dbReference type="RefSeq" id="WP_090602204.1">
    <property type="nucleotide sequence ID" value="NZ_FNZR01000001.1"/>
</dbReference>
<dbReference type="AlphaFoldDB" id="A0A1H7FJF7"/>
<sequence length="165" mass="18872">MKPLTIIPVLCCLTWLTCHAQQPDYETGRVAKQPSKGAVTKDRNSKMSAALHGIYIHDDVLYFQIGLRNGSHIRFDIDFIRFYIRDRKVAKRTVTQEKEMMPLDIDGLERPLVDGKCGKTVVAALDKFTLANSKQLTIEIYEKDGGRHLYLKVRNRNIENAQPIN</sequence>
<accession>A0A1H7FJF7</accession>
<keyword evidence="1" id="KW-0732">Signal</keyword>
<proteinExistence type="predicted"/>
<feature type="chain" id="PRO_5011519611" evidence="1">
    <location>
        <begin position="21"/>
        <end position="165"/>
    </location>
</feature>
<dbReference type="Pfam" id="PF13595">
    <property type="entry name" value="DUF4138"/>
    <property type="match status" value="1"/>
</dbReference>
<dbReference type="EMBL" id="FNZR01000001">
    <property type="protein sequence ID" value="SEK23445.1"/>
    <property type="molecule type" value="Genomic_DNA"/>
</dbReference>
<reference evidence="3" key="1">
    <citation type="submission" date="2016-10" db="EMBL/GenBank/DDBJ databases">
        <authorList>
            <person name="Varghese N."/>
            <person name="Submissions S."/>
        </authorList>
    </citation>
    <scope>NUCLEOTIDE SEQUENCE [LARGE SCALE GENOMIC DNA]</scope>
    <source>
        <strain evidence="3">Jip14</strain>
    </source>
</reference>
<dbReference type="InterPro" id="IPR022298">
    <property type="entry name" value="Conjug_transposon_TraN"/>
</dbReference>
<evidence type="ECO:0000256" key="1">
    <source>
        <dbReference type="SAM" id="SignalP"/>
    </source>
</evidence>
<name>A0A1H7FJF7_9SPHI</name>
<dbReference type="OrthoDB" id="1038500at2"/>
<dbReference type="STRING" id="332977.SAMN05421740_101296"/>
<organism evidence="2 3">
    <name type="scientific">Parapedobacter koreensis</name>
    <dbReference type="NCBI Taxonomy" id="332977"/>
    <lineage>
        <taxon>Bacteria</taxon>
        <taxon>Pseudomonadati</taxon>
        <taxon>Bacteroidota</taxon>
        <taxon>Sphingobacteriia</taxon>
        <taxon>Sphingobacteriales</taxon>
        <taxon>Sphingobacteriaceae</taxon>
        <taxon>Parapedobacter</taxon>
    </lineage>
</organism>
<protein>
    <submittedName>
        <fullName evidence="2">Bacteroides conjugative transposon TraN protein</fullName>
    </submittedName>
</protein>